<reference evidence="1 2" key="1">
    <citation type="journal article" date="2005" name="PLoS Genet.">
        <title>Life in hot carbon monoxide: the complete genome sequence of Carboxydothermus hydrogenoformans Z-2901.</title>
        <authorList>
            <person name="Wu M."/>
            <person name="Ren Q."/>
            <person name="Durkin A.S."/>
            <person name="Daugherty S.C."/>
            <person name="Brinkac L.M."/>
            <person name="Dodson R.J."/>
            <person name="Madupu R."/>
            <person name="Sullivan S.A."/>
            <person name="Kolonay J.F."/>
            <person name="Haft D.H."/>
            <person name="Nelson W.C."/>
            <person name="Tallon L.J."/>
            <person name="Jones K.M."/>
            <person name="Ulrich L.E."/>
            <person name="Gonzalez J.M."/>
            <person name="Zhulin I.B."/>
            <person name="Robb F.T."/>
            <person name="Eisen J.A."/>
        </authorList>
    </citation>
    <scope>NUCLEOTIDE SEQUENCE [LARGE SCALE GENOMIC DNA]</scope>
    <source>
        <strain evidence="2">ATCC BAA-161 / DSM 6008 / Z-2901</strain>
    </source>
</reference>
<dbReference type="HOGENOM" id="CLU_3372779_0_0_9"/>
<evidence type="ECO:0000313" key="1">
    <source>
        <dbReference type="EMBL" id="ABB13829.1"/>
    </source>
</evidence>
<proteinExistence type="predicted"/>
<dbReference type="AlphaFoldDB" id="Q3A8T0"/>
<evidence type="ECO:0000313" key="2">
    <source>
        <dbReference type="Proteomes" id="UP000002706"/>
    </source>
</evidence>
<dbReference type="InParanoid" id="Q3A8T0"/>
<dbReference type="Proteomes" id="UP000002706">
    <property type="component" value="Chromosome"/>
</dbReference>
<dbReference type="STRING" id="246194.CHY_2662"/>
<organism evidence="1 2">
    <name type="scientific">Carboxydothermus hydrogenoformans (strain ATCC BAA-161 / DSM 6008 / Z-2901)</name>
    <dbReference type="NCBI Taxonomy" id="246194"/>
    <lineage>
        <taxon>Bacteria</taxon>
        <taxon>Bacillati</taxon>
        <taxon>Bacillota</taxon>
        <taxon>Clostridia</taxon>
        <taxon>Thermoanaerobacterales</taxon>
        <taxon>Thermoanaerobacteraceae</taxon>
        <taxon>Carboxydothermus</taxon>
    </lineage>
</organism>
<sequence length="34" mass="4163">MEMERVFFKINIVSGKEKRDKDQEKNLFMVEVFP</sequence>
<keyword evidence="2" id="KW-1185">Reference proteome</keyword>
<dbReference type="EMBL" id="CP000141">
    <property type="protein sequence ID" value="ABB13829.1"/>
    <property type="molecule type" value="Genomic_DNA"/>
</dbReference>
<name>Q3A8T0_CARHZ</name>
<accession>Q3A8T0</accession>
<gene>
    <name evidence="1" type="ordered locus">CHY_2662</name>
</gene>
<protein>
    <submittedName>
        <fullName evidence="1">Uncharacterized protein</fullName>
    </submittedName>
</protein>
<dbReference type="KEGG" id="chy:CHY_2662"/>